<reference evidence="1 2" key="1">
    <citation type="journal article" date="2015" name="Nature">
        <title>rRNA introns, odd ribosomes, and small enigmatic genomes across a large radiation of phyla.</title>
        <authorList>
            <person name="Brown C.T."/>
            <person name="Hug L.A."/>
            <person name="Thomas B.C."/>
            <person name="Sharon I."/>
            <person name="Castelle C.J."/>
            <person name="Singh A."/>
            <person name="Wilkins M.J."/>
            <person name="Williams K.H."/>
            <person name="Banfield J.F."/>
        </authorList>
    </citation>
    <scope>NUCLEOTIDE SEQUENCE [LARGE SCALE GENOMIC DNA]</scope>
</reference>
<dbReference type="Proteomes" id="UP000034050">
    <property type="component" value="Unassembled WGS sequence"/>
</dbReference>
<proteinExistence type="predicted"/>
<comment type="caution">
    <text evidence="1">The sequence shown here is derived from an EMBL/GenBank/DDBJ whole genome shotgun (WGS) entry which is preliminary data.</text>
</comment>
<dbReference type="EMBL" id="LCFD01000002">
    <property type="protein sequence ID" value="KKS87291.1"/>
    <property type="molecule type" value="Genomic_DNA"/>
</dbReference>
<evidence type="ECO:0000313" key="2">
    <source>
        <dbReference type="Proteomes" id="UP000034050"/>
    </source>
</evidence>
<accession>A0A0G1EW95</accession>
<protein>
    <submittedName>
        <fullName evidence="1">Uncharacterized protein</fullName>
    </submittedName>
</protein>
<gene>
    <name evidence="1" type="ORF">UV61_C0002G0012</name>
</gene>
<sequence length="112" mass="12683">MKVPEGNVLKVKGRDIILAIESYNNRSDRRYIVEMPNGINNKAEFIGYIPGRKGEEAILDGTADQMFAVGNIPRGLEEGFYGSLTFVPHELTQVYRNAIPWGVSEDRERRNI</sequence>
<name>A0A0G1EW95_9BACT</name>
<evidence type="ECO:0000313" key="1">
    <source>
        <dbReference type="EMBL" id="KKS87291.1"/>
    </source>
</evidence>
<organism evidence="1 2">
    <name type="scientific">Candidatus Gottesmanbacteria bacterium GW2011_GWB1_43_11</name>
    <dbReference type="NCBI Taxonomy" id="1618446"/>
    <lineage>
        <taxon>Bacteria</taxon>
        <taxon>Candidatus Gottesmaniibacteriota</taxon>
    </lineage>
</organism>
<dbReference type="AlphaFoldDB" id="A0A0G1EW95"/>